<dbReference type="PANTHER" id="PTHR33510">
    <property type="entry name" value="PROTEIN TIC 20-II, CHLOROPLASTIC"/>
    <property type="match status" value="1"/>
</dbReference>
<evidence type="ECO:0000256" key="3">
    <source>
        <dbReference type="ARBA" id="ARBA00022692"/>
    </source>
</evidence>
<evidence type="ECO:0000313" key="7">
    <source>
        <dbReference type="EMBL" id="PNH06022.1"/>
    </source>
</evidence>
<evidence type="ECO:0000256" key="5">
    <source>
        <dbReference type="ARBA" id="ARBA00022989"/>
    </source>
</evidence>
<comment type="similarity">
    <text evidence="2">Belongs to the Tic20 family.</text>
</comment>
<dbReference type="OrthoDB" id="414558at2759"/>
<dbReference type="PANTHER" id="PTHR33510:SF5">
    <property type="entry name" value="PROTEIN TIC 20-II, CHLOROPLASTIC"/>
    <property type="match status" value="1"/>
</dbReference>
<keyword evidence="3" id="KW-0812">Transmembrane</keyword>
<sequence length="168" mass="17762">MTSLRACPCAGASASSAHRSAATRSIASPRLLGRHVVPRLAGAPCPADCGPSTRPLLTPPASLFDKNGGGSGEDAGDRVLAAIPFLLPLLDGLPYAKFIMMQYPFVARAFAPVAPLMYVYHSFPFAPTGPVRLTWAARKAVCAPRIIIDLRPIIDLRGTLAQERQEAG</sequence>
<dbReference type="AlphaFoldDB" id="A0A2J8A0H3"/>
<keyword evidence="4" id="KW-1001">Plastid inner membrane</keyword>
<dbReference type="Proteomes" id="UP000236333">
    <property type="component" value="Unassembled WGS sequence"/>
</dbReference>
<protein>
    <submittedName>
        <fullName evidence="7">Uncharacterized protein</fullName>
    </submittedName>
</protein>
<gene>
    <name evidence="7" type="ORF">TSOC_007677</name>
</gene>
<organism evidence="7 8">
    <name type="scientific">Tetrabaena socialis</name>
    <dbReference type="NCBI Taxonomy" id="47790"/>
    <lineage>
        <taxon>Eukaryota</taxon>
        <taxon>Viridiplantae</taxon>
        <taxon>Chlorophyta</taxon>
        <taxon>core chlorophytes</taxon>
        <taxon>Chlorophyceae</taxon>
        <taxon>CS clade</taxon>
        <taxon>Chlamydomonadales</taxon>
        <taxon>Tetrabaenaceae</taxon>
        <taxon>Tetrabaena</taxon>
    </lineage>
</organism>
<keyword evidence="8" id="KW-1185">Reference proteome</keyword>
<name>A0A2J8A0H3_9CHLO</name>
<evidence type="ECO:0000256" key="1">
    <source>
        <dbReference type="ARBA" id="ARBA00004478"/>
    </source>
</evidence>
<comment type="subcellular location">
    <subcellularLocation>
        <location evidence="1">Plastid</location>
        <location evidence="1">Chloroplast inner membrane</location>
        <topology evidence="1">Multi-pass membrane protein</topology>
    </subcellularLocation>
</comment>
<evidence type="ECO:0000313" key="8">
    <source>
        <dbReference type="Proteomes" id="UP000236333"/>
    </source>
</evidence>
<evidence type="ECO:0000256" key="2">
    <source>
        <dbReference type="ARBA" id="ARBA00009596"/>
    </source>
</evidence>
<comment type="caution">
    <text evidence="7">The sequence shown here is derived from an EMBL/GenBank/DDBJ whole genome shotgun (WGS) entry which is preliminary data.</text>
</comment>
<proteinExistence type="inferred from homology"/>
<keyword evidence="4" id="KW-0934">Plastid</keyword>
<dbReference type="InterPro" id="IPR005691">
    <property type="entry name" value="Tic20"/>
</dbReference>
<dbReference type="GO" id="GO:0009706">
    <property type="term" value="C:chloroplast inner membrane"/>
    <property type="evidence" value="ECO:0007669"/>
    <property type="project" value="UniProtKB-SubCell"/>
</dbReference>
<keyword evidence="6" id="KW-0472">Membrane</keyword>
<keyword evidence="5" id="KW-1133">Transmembrane helix</keyword>
<dbReference type="EMBL" id="PGGS01000264">
    <property type="protein sequence ID" value="PNH06022.1"/>
    <property type="molecule type" value="Genomic_DNA"/>
</dbReference>
<accession>A0A2J8A0H3</accession>
<reference evidence="7 8" key="1">
    <citation type="journal article" date="2017" name="Mol. Biol. Evol.">
        <title>The 4-celled Tetrabaena socialis nuclear genome reveals the essential components for genetic control of cell number at the origin of multicellularity in the volvocine lineage.</title>
        <authorList>
            <person name="Featherston J."/>
            <person name="Arakaki Y."/>
            <person name="Hanschen E.R."/>
            <person name="Ferris P.J."/>
            <person name="Michod R.E."/>
            <person name="Olson B.J.S.C."/>
            <person name="Nozaki H."/>
            <person name="Durand P.M."/>
        </authorList>
    </citation>
    <scope>NUCLEOTIDE SEQUENCE [LARGE SCALE GENOMIC DNA]</scope>
    <source>
        <strain evidence="7 8">NIES-571</strain>
    </source>
</reference>
<evidence type="ECO:0000256" key="6">
    <source>
        <dbReference type="ARBA" id="ARBA00023136"/>
    </source>
</evidence>
<evidence type="ECO:0000256" key="4">
    <source>
        <dbReference type="ARBA" id="ARBA00022780"/>
    </source>
</evidence>